<dbReference type="PANTHER" id="PTHR47506:SF1">
    <property type="entry name" value="HTH-TYPE TRANSCRIPTIONAL REGULATOR YJDC"/>
    <property type="match status" value="1"/>
</dbReference>
<name>A0A366LPL3_9ACTN</name>
<evidence type="ECO:0000313" key="7">
    <source>
        <dbReference type="Proteomes" id="UP000253303"/>
    </source>
</evidence>
<keyword evidence="2 4" id="KW-0238">DNA-binding</keyword>
<keyword evidence="1" id="KW-0805">Transcription regulation</keyword>
<dbReference type="PANTHER" id="PTHR47506">
    <property type="entry name" value="TRANSCRIPTIONAL REGULATORY PROTEIN"/>
    <property type="match status" value="1"/>
</dbReference>
<evidence type="ECO:0000256" key="3">
    <source>
        <dbReference type="ARBA" id="ARBA00023163"/>
    </source>
</evidence>
<dbReference type="GO" id="GO:0003677">
    <property type="term" value="F:DNA binding"/>
    <property type="evidence" value="ECO:0007669"/>
    <property type="project" value="UniProtKB-UniRule"/>
</dbReference>
<organism evidence="6 7">
    <name type="scientific">Spongiactinospora rosea</name>
    <dbReference type="NCBI Taxonomy" id="2248750"/>
    <lineage>
        <taxon>Bacteria</taxon>
        <taxon>Bacillati</taxon>
        <taxon>Actinomycetota</taxon>
        <taxon>Actinomycetes</taxon>
        <taxon>Streptosporangiales</taxon>
        <taxon>Streptosporangiaceae</taxon>
        <taxon>Spongiactinospora</taxon>
    </lineage>
</organism>
<dbReference type="Gene3D" id="1.10.10.60">
    <property type="entry name" value="Homeodomain-like"/>
    <property type="match status" value="1"/>
</dbReference>
<keyword evidence="3" id="KW-0804">Transcription</keyword>
<dbReference type="Pfam" id="PF16925">
    <property type="entry name" value="TetR_C_13"/>
    <property type="match status" value="1"/>
</dbReference>
<protein>
    <submittedName>
        <fullName evidence="6">TetR family transcriptional regulator</fullName>
    </submittedName>
</protein>
<dbReference type="InterPro" id="IPR011075">
    <property type="entry name" value="TetR_C"/>
</dbReference>
<comment type="caution">
    <text evidence="6">The sequence shown here is derived from an EMBL/GenBank/DDBJ whole genome shotgun (WGS) entry which is preliminary data.</text>
</comment>
<dbReference type="InterPro" id="IPR001647">
    <property type="entry name" value="HTH_TetR"/>
</dbReference>
<dbReference type="SUPFAM" id="SSF46689">
    <property type="entry name" value="Homeodomain-like"/>
    <property type="match status" value="1"/>
</dbReference>
<sequence>MARPRQFAEEQAIEAAMLAFWDGGYEGTSTQDLCTATGLGRSSIYNTFKSKRDLFEKSLRHYMADRNGPIVELMEGDLPAREKIRTLFQRAVDALPGEPSGCMVVNAMVEVAPHDAEVAGLLRHDYGVRLTAVRAAIEEGQRAGEIDPAKDAEALAHYVISTVSGLRVAGRGGADRSTLESIAATALTAL</sequence>
<feature type="DNA-binding region" description="H-T-H motif" evidence="4">
    <location>
        <begin position="29"/>
        <end position="48"/>
    </location>
</feature>
<accession>A0A366LPL3</accession>
<proteinExistence type="predicted"/>
<evidence type="ECO:0000313" key="6">
    <source>
        <dbReference type="EMBL" id="RBQ15463.1"/>
    </source>
</evidence>
<gene>
    <name evidence="6" type="ORF">DP939_35855</name>
</gene>
<reference evidence="6 7" key="1">
    <citation type="submission" date="2018-06" db="EMBL/GenBank/DDBJ databases">
        <title>Sphaerisporangium craniellae sp. nov., isolated from a marine sponge in the South China Sea.</title>
        <authorList>
            <person name="Li L."/>
        </authorList>
    </citation>
    <scope>NUCLEOTIDE SEQUENCE [LARGE SCALE GENOMIC DNA]</scope>
    <source>
        <strain evidence="6 7">LHW63015</strain>
    </source>
</reference>
<dbReference type="Proteomes" id="UP000253303">
    <property type="component" value="Unassembled WGS sequence"/>
</dbReference>
<evidence type="ECO:0000256" key="4">
    <source>
        <dbReference type="PROSITE-ProRule" id="PRU00335"/>
    </source>
</evidence>
<dbReference type="InterPro" id="IPR036271">
    <property type="entry name" value="Tet_transcr_reg_TetR-rel_C_sf"/>
</dbReference>
<dbReference type="Pfam" id="PF00440">
    <property type="entry name" value="TetR_N"/>
    <property type="match status" value="1"/>
</dbReference>
<dbReference type="AlphaFoldDB" id="A0A366LPL3"/>
<dbReference type="Gene3D" id="1.10.357.10">
    <property type="entry name" value="Tetracycline Repressor, domain 2"/>
    <property type="match status" value="1"/>
</dbReference>
<dbReference type="EMBL" id="QMEY01000023">
    <property type="protein sequence ID" value="RBQ15463.1"/>
    <property type="molecule type" value="Genomic_DNA"/>
</dbReference>
<dbReference type="OrthoDB" id="9805134at2"/>
<keyword evidence="7" id="KW-1185">Reference proteome</keyword>
<dbReference type="RefSeq" id="WP_113985266.1">
    <property type="nucleotide sequence ID" value="NZ_QMEY01000023.1"/>
</dbReference>
<dbReference type="PROSITE" id="PS50977">
    <property type="entry name" value="HTH_TETR_2"/>
    <property type="match status" value="1"/>
</dbReference>
<evidence type="ECO:0000256" key="2">
    <source>
        <dbReference type="ARBA" id="ARBA00023125"/>
    </source>
</evidence>
<evidence type="ECO:0000256" key="1">
    <source>
        <dbReference type="ARBA" id="ARBA00023015"/>
    </source>
</evidence>
<dbReference type="InterPro" id="IPR009057">
    <property type="entry name" value="Homeodomain-like_sf"/>
</dbReference>
<evidence type="ECO:0000259" key="5">
    <source>
        <dbReference type="PROSITE" id="PS50977"/>
    </source>
</evidence>
<feature type="domain" description="HTH tetR-type" evidence="5">
    <location>
        <begin position="6"/>
        <end position="66"/>
    </location>
</feature>
<dbReference type="SUPFAM" id="SSF48498">
    <property type="entry name" value="Tetracyclin repressor-like, C-terminal domain"/>
    <property type="match status" value="1"/>
</dbReference>